<evidence type="ECO:0000313" key="3">
    <source>
        <dbReference type="Proteomes" id="UP000321947"/>
    </source>
</evidence>
<gene>
    <name evidence="2" type="ORF">E5676_scaffold46G001690</name>
</gene>
<feature type="compositionally biased region" description="Polar residues" evidence="1">
    <location>
        <begin position="9"/>
        <end position="20"/>
    </location>
</feature>
<dbReference type="AlphaFoldDB" id="A0A5D3BY07"/>
<reference evidence="2 3" key="1">
    <citation type="submission" date="2019-08" db="EMBL/GenBank/DDBJ databases">
        <title>Draft genome sequences of two oriental melons (Cucumis melo L. var makuwa).</title>
        <authorList>
            <person name="Kwon S.-Y."/>
        </authorList>
    </citation>
    <scope>NUCLEOTIDE SEQUENCE [LARGE SCALE GENOMIC DNA]</scope>
    <source>
        <strain evidence="3">cv. Chang Bougi</strain>
        <tissue evidence="2">Leaf</tissue>
    </source>
</reference>
<proteinExistence type="predicted"/>
<evidence type="ECO:0000256" key="1">
    <source>
        <dbReference type="SAM" id="MobiDB-lite"/>
    </source>
</evidence>
<accession>A0A5D3BY07</accession>
<evidence type="ECO:0000313" key="2">
    <source>
        <dbReference type="EMBL" id="TYK03066.1"/>
    </source>
</evidence>
<sequence>MNDEEDETPNMSEARTTSIVEVSKADNPSDDTVKSDSSAGMQTKRKEKIDYMNMVVDLCYTSTIEPSTVDSALKDEYWLNAM</sequence>
<name>A0A5D3BY07_CUCMM</name>
<feature type="region of interest" description="Disordered" evidence="1">
    <location>
        <begin position="1"/>
        <end position="45"/>
    </location>
</feature>
<dbReference type="EMBL" id="SSTD01015300">
    <property type="protein sequence ID" value="TYK03066.1"/>
    <property type="molecule type" value="Genomic_DNA"/>
</dbReference>
<protein>
    <submittedName>
        <fullName evidence="2">Putative mitochondrial protein</fullName>
    </submittedName>
</protein>
<comment type="caution">
    <text evidence="2">The sequence shown here is derived from an EMBL/GenBank/DDBJ whole genome shotgun (WGS) entry which is preliminary data.</text>
</comment>
<organism evidence="2 3">
    <name type="scientific">Cucumis melo var. makuwa</name>
    <name type="common">Oriental melon</name>
    <dbReference type="NCBI Taxonomy" id="1194695"/>
    <lineage>
        <taxon>Eukaryota</taxon>
        <taxon>Viridiplantae</taxon>
        <taxon>Streptophyta</taxon>
        <taxon>Embryophyta</taxon>
        <taxon>Tracheophyta</taxon>
        <taxon>Spermatophyta</taxon>
        <taxon>Magnoliopsida</taxon>
        <taxon>eudicotyledons</taxon>
        <taxon>Gunneridae</taxon>
        <taxon>Pentapetalae</taxon>
        <taxon>rosids</taxon>
        <taxon>fabids</taxon>
        <taxon>Cucurbitales</taxon>
        <taxon>Cucurbitaceae</taxon>
        <taxon>Benincaseae</taxon>
        <taxon>Cucumis</taxon>
    </lineage>
</organism>
<dbReference type="Proteomes" id="UP000321947">
    <property type="component" value="Unassembled WGS sequence"/>
</dbReference>